<dbReference type="STRING" id="5888.A0DJ26"/>
<gene>
    <name evidence="6" type="ORF">GSPATT00017400001</name>
</gene>
<dbReference type="GO" id="GO:0005840">
    <property type="term" value="C:ribosome"/>
    <property type="evidence" value="ECO:0000318"/>
    <property type="project" value="GO_Central"/>
</dbReference>
<keyword evidence="7" id="KW-1185">Reference proteome</keyword>
<evidence type="ECO:0000256" key="4">
    <source>
        <dbReference type="RuleBase" id="RU003619"/>
    </source>
</evidence>
<dbReference type="GeneID" id="5036225"/>
<accession>A0DJ26</accession>
<feature type="domain" description="Small ribosomal subunit protein uS7" evidence="5">
    <location>
        <begin position="56"/>
        <end position="198"/>
    </location>
</feature>
<dbReference type="InterPro" id="IPR000235">
    <property type="entry name" value="Ribosomal_uS7"/>
</dbReference>
<evidence type="ECO:0000313" key="6">
    <source>
        <dbReference type="EMBL" id="CAK83043.1"/>
    </source>
</evidence>
<dbReference type="PANTHER" id="PTHR11205">
    <property type="entry name" value="RIBOSOMAL PROTEIN S7"/>
    <property type="match status" value="1"/>
</dbReference>
<sequence>MAEQESVATVKFANQPKLFGKWDYDEVQIILQFKHQNHECLSLTLLEDIKERSLERLQCPIVERLAGALMFHGRNTGKKVKAVAIIRHAFEIVHLLTGKNPLAVLSLAVQRGGAREDFTKVGTGGVAKQQAVDVAPIRRVNEAVHNLAKGVRDSVFKKMKTIAEALADELIAASNEDGQKSYTIKKRDELEKVAKTNR</sequence>
<dbReference type="InterPro" id="IPR020606">
    <property type="entry name" value="Ribosomal_uS7_CS"/>
</dbReference>
<keyword evidence="2 4" id="KW-0689">Ribosomal protein</keyword>
<dbReference type="HOGENOM" id="CLU_063975_0_0_1"/>
<dbReference type="KEGG" id="ptm:GSPATT00017400001"/>
<dbReference type="GO" id="GO:0003729">
    <property type="term" value="F:mRNA binding"/>
    <property type="evidence" value="ECO:0000318"/>
    <property type="project" value="GO_Central"/>
</dbReference>
<proteinExistence type="inferred from homology"/>
<dbReference type="GO" id="GO:0022627">
    <property type="term" value="C:cytosolic small ribosomal subunit"/>
    <property type="evidence" value="ECO:0000318"/>
    <property type="project" value="GO_Central"/>
</dbReference>
<dbReference type="InterPro" id="IPR036823">
    <property type="entry name" value="Ribosomal_uS7_dom_sf"/>
</dbReference>
<dbReference type="GO" id="GO:0003735">
    <property type="term" value="F:structural constituent of ribosome"/>
    <property type="evidence" value="ECO:0000318"/>
    <property type="project" value="GO_Central"/>
</dbReference>
<dbReference type="OMA" id="SAINDWP"/>
<dbReference type="FunCoup" id="A0DJ26">
    <property type="interactions" value="980"/>
</dbReference>
<evidence type="ECO:0000256" key="2">
    <source>
        <dbReference type="ARBA" id="ARBA00022980"/>
    </source>
</evidence>
<dbReference type="GO" id="GO:0006412">
    <property type="term" value="P:translation"/>
    <property type="evidence" value="ECO:0000318"/>
    <property type="project" value="GO_Central"/>
</dbReference>
<evidence type="ECO:0000259" key="5">
    <source>
        <dbReference type="Pfam" id="PF00177"/>
    </source>
</evidence>
<dbReference type="PROSITE" id="PS00052">
    <property type="entry name" value="RIBOSOMAL_S7"/>
    <property type="match status" value="1"/>
</dbReference>
<dbReference type="Pfam" id="PF00177">
    <property type="entry name" value="Ribosomal_S7"/>
    <property type="match status" value="1"/>
</dbReference>
<dbReference type="RefSeq" id="XP_001450440.1">
    <property type="nucleotide sequence ID" value="XM_001450403.2"/>
</dbReference>
<organism evidence="6 7">
    <name type="scientific">Paramecium tetraurelia</name>
    <dbReference type="NCBI Taxonomy" id="5888"/>
    <lineage>
        <taxon>Eukaryota</taxon>
        <taxon>Sar</taxon>
        <taxon>Alveolata</taxon>
        <taxon>Ciliophora</taxon>
        <taxon>Intramacronucleata</taxon>
        <taxon>Oligohymenophorea</taxon>
        <taxon>Peniculida</taxon>
        <taxon>Parameciidae</taxon>
        <taxon>Paramecium</taxon>
    </lineage>
</organism>
<reference evidence="6 7" key="1">
    <citation type="journal article" date="2006" name="Nature">
        <title>Global trends of whole-genome duplications revealed by the ciliate Paramecium tetraurelia.</title>
        <authorList>
            <consortium name="Genoscope"/>
            <person name="Aury J.-M."/>
            <person name="Jaillon O."/>
            <person name="Duret L."/>
            <person name="Noel B."/>
            <person name="Jubin C."/>
            <person name="Porcel B.M."/>
            <person name="Segurens B."/>
            <person name="Daubin V."/>
            <person name="Anthouard V."/>
            <person name="Aiach N."/>
            <person name="Arnaiz O."/>
            <person name="Billaut A."/>
            <person name="Beisson J."/>
            <person name="Blanc I."/>
            <person name="Bouhouche K."/>
            <person name="Camara F."/>
            <person name="Duharcourt S."/>
            <person name="Guigo R."/>
            <person name="Gogendeau D."/>
            <person name="Katinka M."/>
            <person name="Keller A.-M."/>
            <person name="Kissmehl R."/>
            <person name="Klotz C."/>
            <person name="Koll F."/>
            <person name="Le Moue A."/>
            <person name="Lepere C."/>
            <person name="Malinsky S."/>
            <person name="Nowacki M."/>
            <person name="Nowak J.K."/>
            <person name="Plattner H."/>
            <person name="Poulain J."/>
            <person name="Ruiz F."/>
            <person name="Serrano V."/>
            <person name="Zagulski M."/>
            <person name="Dessen P."/>
            <person name="Betermier M."/>
            <person name="Weissenbach J."/>
            <person name="Scarpelli C."/>
            <person name="Schachter V."/>
            <person name="Sperling L."/>
            <person name="Meyer E."/>
            <person name="Cohen J."/>
            <person name="Wincker P."/>
        </authorList>
    </citation>
    <scope>NUCLEOTIDE SEQUENCE [LARGE SCALE GENOMIC DNA]</scope>
    <source>
        <strain evidence="6 7">Stock d4-2</strain>
    </source>
</reference>
<comment type="similarity">
    <text evidence="1 4">Belongs to the universal ribosomal protein uS7 family.</text>
</comment>
<dbReference type="Gene3D" id="1.10.455.10">
    <property type="entry name" value="Ribosomal protein S7 domain"/>
    <property type="match status" value="1"/>
</dbReference>
<keyword evidence="3 4" id="KW-0687">Ribonucleoprotein</keyword>
<dbReference type="InterPro" id="IPR023798">
    <property type="entry name" value="Ribosomal_uS7_dom"/>
</dbReference>
<dbReference type="EMBL" id="CT868452">
    <property type="protein sequence ID" value="CAK83043.1"/>
    <property type="molecule type" value="Genomic_DNA"/>
</dbReference>
<protein>
    <recommendedName>
        <fullName evidence="5">Small ribosomal subunit protein uS7 domain-containing protein</fullName>
    </recommendedName>
</protein>
<evidence type="ECO:0000256" key="1">
    <source>
        <dbReference type="ARBA" id="ARBA00007151"/>
    </source>
</evidence>
<dbReference type="AlphaFoldDB" id="A0DJ26"/>
<name>A0DJ26_PARTE</name>
<dbReference type="eggNOG" id="KOG3291">
    <property type="taxonomic scope" value="Eukaryota"/>
</dbReference>
<evidence type="ECO:0000313" key="7">
    <source>
        <dbReference type="Proteomes" id="UP000000600"/>
    </source>
</evidence>
<dbReference type="OrthoDB" id="292621at2759"/>
<evidence type="ECO:0000256" key="3">
    <source>
        <dbReference type="ARBA" id="ARBA00023274"/>
    </source>
</evidence>
<dbReference type="SUPFAM" id="SSF47973">
    <property type="entry name" value="Ribosomal protein S7"/>
    <property type="match status" value="1"/>
</dbReference>
<dbReference type="GO" id="GO:0019843">
    <property type="term" value="F:rRNA binding"/>
    <property type="evidence" value="ECO:0000318"/>
    <property type="project" value="GO_Central"/>
</dbReference>
<dbReference type="Proteomes" id="UP000000600">
    <property type="component" value="Unassembled WGS sequence"/>
</dbReference>
<dbReference type="InParanoid" id="A0DJ26"/>
<dbReference type="PIRSF" id="PIRSF002122">
    <property type="entry name" value="RPS7p_RPS7a_RPS5e_RPS7o"/>
    <property type="match status" value="1"/>
</dbReference>